<sequence length="103" mass="11889">MTRTHAIEWEALKVVIRDESLSKSYGIRKKLDHELMQQEDPLAALQGQVDNGDASVRGRIEDLWGRLDNHVRRDFRHRLFREGDRSGVCWLGSYGRNVLSPSS</sequence>
<accession>A0AAV7QBF6</accession>
<dbReference type="EMBL" id="JANPWB010000010">
    <property type="protein sequence ID" value="KAJ1137639.1"/>
    <property type="molecule type" value="Genomic_DNA"/>
</dbReference>
<dbReference type="Proteomes" id="UP001066276">
    <property type="component" value="Chromosome 6"/>
</dbReference>
<dbReference type="AlphaFoldDB" id="A0AAV7QBF6"/>
<name>A0AAV7QBF6_PLEWA</name>
<evidence type="ECO:0000313" key="2">
    <source>
        <dbReference type="Proteomes" id="UP001066276"/>
    </source>
</evidence>
<protein>
    <submittedName>
        <fullName evidence="1">Uncharacterized protein</fullName>
    </submittedName>
</protein>
<proteinExistence type="predicted"/>
<keyword evidence="2" id="KW-1185">Reference proteome</keyword>
<evidence type="ECO:0000313" key="1">
    <source>
        <dbReference type="EMBL" id="KAJ1137639.1"/>
    </source>
</evidence>
<comment type="caution">
    <text evidence="1">The sequence shown here is derived from an EMBL/GenBank/DDBJ whole genome shotgun (WGS) entry which is preliminary data.</text>
</comment>
<reference evidence="1" key="1">
    <citation type="journal article" date="2022" name="bioRxiv">
        <title>Sequencing and chromosome-scale assembly of the giantPleurodeles waltlgenome.</title>
        <authorList>
            <person name="Brown T."/>
            <person name="Elewa A."/>
            <person name="Iarovenko S."/>
            <person name="Subramanian E."/>
            <person name="Araus A.J."/>
            <person name="Petzold A."/>
            <person name="Susuki M."/>
            <person name="Suzuki K.-i.T."/>
            <person name="Hayashi T."/>
            <person name="Toyoda A."/>
            <person name="Oliveira C."/>
            <person name="Osipova E."/>
            <person name="Leigh N.D."/>
            <person name="Simon A."/>
            <person name="Yun M.H."/>
        </authorList>
    </citation>
    <scope>NUCLEOTIDE SEQUENCE</scope>
    <source>
        <strain evidence="1">20211129_DDA</strain>
        <tissue evidence="1">Liver</tissue>
    </source>
</reference>
<gene>
    <name evidence="1" type="ORF">NDU88_004037</name>
</gene>
<organism evidence="1 2">
    <name type="scientific">Pleurodeles waltl</name>
    <name type="common">Iberian ribbed newt</name>
    <dbReference type="NCBI Taxonomy" id="8319"/>
    <lineage>
        <taxon>Eukaryota</taxon>
        <taxon>Metazoa</taxon>
        <taxon>Chordata</taxon>
        <taxon>Craniata</taxon>
        <taxon>Vertebrata</taxon>
        <taxon>Euteleostomi</taxon>
        <taxon>Amphibia</taxon>
        <taxon>Batrachia</taxon>
        <taxon>Caudata</taxon>
        <taxon>Salamandroidea</taxon>
        <taxon>Salamandridae</taxon>
        <taxon>Pleurodelinae</taxon>
        <taxon>Pleurodeles</taxon>
    </lineage>
</organism>